<name>A0A8X6NPQ5_NEPPI</name>
<organism evidence="1 2">
    <name type="scientific">Nephila pilipes</name>
    <name type="common">Giant wood spider</name>
    <name type="synonym">Nephila maculata</name>
    <dbReference type="NCBI Taxonomy" id="299642"/>
    <lineage>
        <taxon>Eukaryota</taxon>
        <taxon>Metazoa</taxon>
        <taxon>Ecdysozoa</taxon>
        <taxon>Arthropoda</taxon>
        <taxon>Chelicerata</taxon>
        <taxon>Arachnida</taxon>
        <taxon>Araneae</taxon>
        <taxon>Araneomorphae</taxon>
        <taxon>Entelegynae</taxon>
        <taxon>Araneoidea</taxon>
        <taxon>Nephilidae</taxon>
        <taxon>Nephila</taxon>
    </lineage>
</organism>
<evidence type="ECO:0000313" key="2">
    <source>
        <dbReference type="Proteomes" id="UP000887013"/>
    </source>
</evidence>
<dbReference type="Proteomes" id="UP000887013">
    <property type="component" value="Unassembled WGS sequence"/>
</dbReference>
<reference evidence="1" key="1">
    <citation type="submission" date="2020-08" db="EMBL/GenBank/DDBJ databases">
        <title>Multicomponent nature underlies the extraordinary mechanical properties of spider dragline silk.</title>
        <authorList>
            <person name="Kono N."/>
            <person name="Nakamura H."/>
            <person name="Mori M."/>
            <person name="Yoshida Y."/>
            <person name="Ohtoshi R."/>
            <person name="Malay A.D."/>
            <person name="Moran D.A.P."/>
            <person name="Tomita M."/>
            <person name="Numata K."/>
            <person name="Arakawa K."/>
        </authorList>
    </citation>
    <scope>NUCLEOTIDE SEQUENCE</scope>
</reference>
<sequence length="330" mass="38378">MNFLELIQPVLCHDSDNMSIVVVPHHPPAVRCLACLQYPIPNVYEFIQQKAHEDLLGACHLAQMYHALTKDDNVPVPFVVVNVDGILPKRIEDQPIRRLYASVKILKALNAPFTQNAIVDLPTVEMQNFLSDYMHAIGNAKPQEKLKDNEKMVLNHLLRNLHQVVESKEFQENKFDFYFEKLVPFVKACRVEWTPLPPEEEEPNLVKQLLNQLQRSVAVRQMFSRYCIPFDIFHVLIGCYACCSDIGVLANWALDLIDRICRGRFFWKEYESCVFVQQILRGIKMDISYKRNTDLYYVMRSIQKGEGMECLSENFTKYGQLENGRDKPTY</sequence>
<proteinExistence type="predicted"/>
<evidence type="ECO:0000313" key="1">
    <source>
        <dbReference type="EMBL" id="GFT26025.1"/>
    </source>
</evidence>
<gene>
    <name evidence="1" type="primary">AVEN_247840_1</name>
    <name evidence="1" type="ORF">NPIL_16981</name>
</gene>
<dbReference type="AlphaFoldDB" id="A0A8X6NPQ5"/>
<keyword evidence="2" id="KW-1185">Reference proteome</keyword>
<comment type="caution">
    <text evidence="1">The sequence shown here is derived from an EMBL/GenBank/DDBJ whole genome shotgun (WGS) entry which is preliminary data.</text>
</comment>
<protein>
    <submittedName>
        <fullName evidence="1">Uncharacterized protein</fullName>
    </submittedName>
</protein>
<accession>A0A8X6NPQ5</accession>
<dbReference type="EMBL" id="BMAW01106771">
    <property type="protein sequence ID" value="GFT26025.1"/>
    <property type="molecule type" value="Genomic_DNA"/>
</dbReference>
<dbReference type="OrthoDB" id="6432247at2759"/>